<evidence type="ECO:0000313" key="1">
    <source>
        <dbReference type="EMBL" id="KAJ2765139.1"/>
    </source>
</evidence>
<reference evidence="1" key="1">
    <citation type="submission" date="2022-07" db="EMBL/GenBank/DDBJ databases">
        <title>Phylogenomic reconstructions and comparative analyses of Kickxellomycotina fungi.</title>
        <authorList>
            <person name="Reynolds N.K."/>
            <person name="Stajich J.E."/>
            <person name="Barry K."/>
            <person name="Grigoriev I.V."/>
            <person name="Crous P."/>
            <person name="Smith M.E."/>
        </authorList>
    </citation>
    <scope>NUCLEOTIDE SEQUENCE</scope>
    <source>
        <strain evidence="1">BCRC 34191</strain>
    </source>
</reference>
<comment type="caution">
    <text evidence="1">The sequence shown here is derived from an EMBL/GenBank/DDBJ whole genome shotgun (WGS) entry which is preliminary data.</text>
</comment>
<name>A0ACC1JQF6_9FUNG</name>
<feature type="non-terminal residue" evidence="1">
    <location>
        <position position="1"/>
    </location>
</feature>
<accession>A0ACC1JQF6</accession>
<feature type="non-terminal residue" evidence="1">
    <location>
        <position position="296"/>
    </location>
</feature>
<protein>
    <submittedName>
        <fullName evidence="1">Uncharacterized protein</fullName>
    </submittedName>
</protein>
<gene>
    <name evidence="1" type="ORF">GGI18_006279</name>
</gene>
<dbReference type="EMBL" id="JANBUK010004060">
    <property type="protein sequence ID" value="KAJ2765139.1"/>
    <property type="molecule type" value="Genomic_DNA"/>
</dbReference>
<dbReference type="Proteomes" id="UP001140066">
    <property type="component" value="Unassembled WGS sequence"/>
</dbReference>
<evidence type="ECO:0000313" key="2">
    <source>
        <dbReference type="Proteomes" id="UP001140066"/>
    </source>
</evidence>
<keyword evidence="2" id="KW-1185">Reference proteome</keyword>
<sequence length="296" mass="31627">GSLGNSGPGKKRSKDHSDSAGLLAGRFDTRIVLHDDRDSESAVTLYIELSSFAHPLGLVPGTCVVVRDARLDLAKGTGRAYLRGAAGTSFQLMAARQAPDIVVQVPSQATRGAEIERASIGQLCDRHTNKVSFHCSVSAFELLRISVSCKECKQTVRQALCACPGRQHRITDMPAAVLARIELICRVADGSGVARLLVTDEAALAETLGLAATEATRLFGLAARTNEGQLLWAPQLGGLNDDVVNIISHAVAGLSTVSLRVEGTVQMEQLSHLEELRQPLRFGGQPVLVRQRPIPK</sequence>
<organism evidence="1 2">
    <name type="scientific">Coemansia linderi</name>
    <dbReference type="NCBI Taxonomy" id="2663919"/>
    <lineage>
        <taxon>Eukaryota</taxon>
        <taxon>Fungi</taxon>
        <taxon>Fungi incertae sedis</taxon>
        <taxon>Zoopagomycota</taxon>
        <taxon>Kickxellomycotina</taxon>
        <taxon>Kickxellomycetes</taxon>
        <taxon>Kickxellales</taxon>
        <taxon>Kickxellaceae</taxon>
        <taxon>Coemansia</taxon>
    </lineage>
</organism>
<proteinExistence type="predicted"/>